<reference evidence="1 2" key="1">
    <citation type="submission" date="2015-12" db="EMBL/GenBank/DDBJ databases">
        <title>Draft genome sequence of Moniliophthora roreri, the causal agent of frosty pod rot of cacao.</title>
        <authorList>
            <person name="Aime M.C."/>
            <person name="Diaz-Valderrama J.R."/>
            <person name="Kijpornyongpan T."/>
            <person name="Phillips-Mora W."/>
        </authorList>
    </citation>
    <scope>NUCLEOTIDE SEQUENCE [LARGE SCALE GENOMIC DNA]</scope>
    <source>
        <strain evidence="1 2">MCA 2952</strain>
    </source>
</reference>
<comment type="caution">
    <text evidence="1">The sequence shown here is derived from an EMBL/GenBank/DDBJ whole genome shotgun (WGS) entry which is preliminary data.</text>
</comment>
<proteinExistence type="predicted"/>
<evidence type="ECO:0000313" key="2">
    <source>
        <dbReference type="Proteomes" id="UP000054988"/>
    </source>
</evidence>
<name>A0A0W0G6P5_MONRR</name>
<protein>
    <submittedName>
        <fullName evidence="1">Uncharacterized protein</fullName>
    </submittedName>
</protein>
<organism evidence="1 2">
    <name type="scientific">Moniliophthora roreri</name>
    <name type="common">Frosty pod rot fungus</name>
    <name type="synonym">Monilia roreri</name>
    <dbReference type="NCBI Taxonomy" id="221103"/>
    <lineage>
        <taxon>Eukaryota</taxon>
        <taxon>Fungi</taxon>
        <taxon>Dikarya</taxon>
        <taxon>Basidiomycota</taxon>
        <taxon>Agaricomycotina</taxon>
        <taxon>Agaricomycetes</taxon>
        <taxon>Agaricomycetidae</taxon>
        <taxon>Agaricales</taxon>
        <taxon>Marasmiineae</taxon>
        <taxon>Marasmiaceae</taxon>
        <taxon>Moniliophthora</taxon>
    </lineage>
</organism>
<evidence type="ECO:0000313" key="1">
    <source>
        <dbReference type="EMBL" id="KTB44244.1"/>
    </source>
</evidence>
<dbReference type="EMBL" id="LATX01000962">
    <property type="protein sequence ID" value="KTB44244.1"/>
    <property type="molecule type" value="Genomic_DNA"/>
</dbReference>
<sequence>MSIANASNFSLRGTLNNVQRDQINHYITTGVLHLHGIDMERDLEGCTEHNEFEYIKRGHIRNLKIIHSEENLKREPRQGEGTQEAVTGRCVHIVEIHGIKDSRFTAITYHGKASRRKWERDFLIYSRNRCADSVQLFGFNCSTIPALIFYNELIPLANVYRKELFWTGLYLAHLVKHKNWSGWRLWVDQKTGQLCVGPKGPWPLGIPEAISPMDVPSTLDMLKDENCLGYFASHGSCLDDIVLRHVFRLHYYAHPDDTLPDVLRAGLRRDGEGFQFRGRASNLLPCMRVSQILDTPKHPAEVLRSDTIYSSSGEPVARFPLRSRRTWYSRVGCDLQEGTFVKGGLTRFQLSRAKAGDTIRVLRTPKEEKAKFFLVAPQSTLSISVTVRLDLVLPVYLFIRSIDPFINLSPDIDLFWSFDATGQTKISEDERKRMGLPSIILCGPLSFKLWVWPSYAYDAIRKWQISRGFDPNTTKFSQSMGYQDLQIVGKDPNNKSDSRSFWAASSDLEISALAF</sequence>
<dbReference type="AlphaFoldDB" id="A0A0W0G6P5"/>
<dbReference type="Proteomes" id="UP000054988">
    <property type="component" value="Unassembled WGS sequence"/>
</dbReference>
<gene>
    <name evidence="1" type="ORF">WG66_3173</name>
</gene>
<accession>A0A0W0G6P5</accession>